<dbReference type="RefSeq" id="WP_034715575.1">
    <property type="nucleotide sequence ID" value="NZ_JPRH01000017.1"/>
</dbReference>
<keyword evidence="2" id="KW-1185">Reference proteome</keyword>
<comment type="caution">
    <text evidence="1">The sequence shown here is derived from an EMBL/GenBank/DDBJ whole genome shotgun (WGS) entry which is preliminary data.</text>
</comment>
<proteinExistence type="predicted"/>
<dbReference type="EMBL" id="JPRH01000017">
    <property type="protein sequence ID" value="KFF09782.1"/>
    <property type="molecule type" value="Genomic_DNA"/>
</dbReference>
<name>A0A085ZZB8_9FLAO</name>
<gene>
    <name evidence="1" type="ORF">IW15_22250</name>
</gene>
<accession>A0A085ZZB8</accession>
<evidence type="ECO:0000313" key="2">
    <source>
        <dbReference type="Proteomes" id="UP000028705"/>
    </source>
</evidence>
<reference evidence="1 2" key="1">
    <citation type="submission" date="2014-07" db="EMBL/GenBank/DDBJ databases">
        <title>Genome of Chryseobacterium soli DSM 19298.</title>
        <authorList>
            <person name="Stropko S.J."/>
            <person name="Pipes S.E."/>
            <person name="Newman J."/>
        </authorList>
    </citation>
    <scope>NUCLEOTIDE SEQUENCE [LARGE SCALE GENOMIC DNA]</scope>
    <source>
        <strain evidence="1 2">DSM 19298</strain>
    </source>
</reference>
<dbReference type="AlphaFoldDB" id="A0A085ZZB8"/>
<evidence type="ECO:0000313" key="1">
    <source>
        <dbReference type="EMBL" id="KFF09782.1"/>
    </source>
</evidence>
<sequence>MIFYIQQVWYRLKEASPCHVEPATSLFLCGDPSIPLLNFVRKFQNKFHLLFICTQDDNARLHFVMLTEEASLCHVEPAETSFIFYVEILQLRSG</sequence>
<dbReference type="Proteomes" id="UP000028705">
    <property type="component" value="Unassembled WGS sequence"/>
</dbReference>
<organism evidence="1 2">
    <name type="scientific">Chryseobacterium soli</name>
    <dbReference type="NCBI Taxonomy" id="445961"/>
    <lineage>
        <taxon>Bacteria</taxon>
        <taxon>Pseudomonadati</taxon>
        <taxon>Bacteroidota</taxon>
        <taxon>Flavobacteriia</taxon>
        <taxon>Flavobacteriales</taxon>
        <taxon>Weeksellaceae</taxon>
        <taxon>Chryseobacterium group</taxon>
        <taxon>Chryseobacterium</taxon>
    </lineage>
</organism>
<protein>
    <submittedName>
        <fullName evidence="1">Uncharacterized protein</fullName>
    </submittedName>
</protein>